<evidence type="ECO:0000256" key="6">
    <source>
        <dbReference type="SAM" id="Coils"/>
    </source>
</evidence>
<dbReference type="Pfam" id="PF04791">
    <property type="entry name" value="LMBR1"/>
    <property type="match status" value="1"/>
</dbReference>
<keyword evidence="5 8" id="KW-0472">Membrane</keyword>
<keyword evidence="3 8" id="KW-0812">Transmembrane</keyword>
<sequence>MASAAVSDIFFVLAFLFISVCVLLLLRHYLPLRSTPAYVLVPVFLAIALPATAIVLVPIDISSAAARNAEREQHGIWLSERALLVFWRICYWLTFSLTWLVLRVILPVLGEYVDSGYREPKDRLLYSLRANVRYQLIVLTTAILAGVYFFLSAGFRFASLKALVMALAYSWGLLIATYLMGHGLVALPRHIFQNASIAHRLRRLQSSAPNIHDNLMDAIDELAERENQVAQLKQRKTGSAREFQEWIDELAELCALPESRTLPVIRVPVSRTAGGVPNVITARYLADLTRKLQHSRNKKARYTVEWNRLMKNASRAKAIVDSAANRKLTFVSGTDPAVLPFRIHTPYTRHVWYYRVQPITLYLLSAVLSLLSLLLFSSVILAPFNPSITPLTLTTFSNPFSKHPTPLPTFPILLPLYLFHLALTTLYPLPRLPLSFWRARTLTPRATPLEPAAWFSSLIARLALPLALNVSSTLPRPIYHSTIFYRFLGVQVDLTPLGAGFARFAPAIIVTLAALAALLGVYGRVGGWFSGPMMVGEEEEGVGLLGDQGRRERDVADTQRWREGKALLEREVGTGGLGMTDGEGGATASNATGTSRPVGTAGTPRHQDSRDDDAAVARVTRGSTPTPRSGRTASPPPNPVRAARIAREAGRPARRDFATVGDVSGDDEGFGGWWGDFTHRVKNTFETMDRPAWMGPEGSPGWLGGGEEGREEAREEGDGPLSGLTRWFGGSGGGLEGRVRL</sequence>
<feature type="transmembrane region" description="Helical" evidence="8">
    <location>
        <begin position="163"/>
        <end position="187"/>
    </location>
</feature>
<feature type="region of interest" description="Disordered" evidence="7">
    <location>
        <begin position="545"/>
        <end position="670"/>
    </location>
</feature>
<feature type="compositionally biased region" description="Polar residues" evidence="7">
    <location>
        <begin position="621"/>
        <end position="632"/>
    </location>
</feature>
<feature type="transmembrane region" description="Helical" evidence="8">
    <location>
        <begin position="38"/>
        <end position="59"/>
    </location>
</feature>
<keyword evidence="4 8" id="KW-1133">Transmembrane helix</keyword>
<reference evidence="9 11" key="1">
    <citation type="submission" date="2020-01" db="EMBL/GenBank/DDBJ databases">
        <authorList>
            <consortium name="DOE Joint Genome Institute"/>
            <person name="Haridas S."/>
            <person name="Albert R."/>
            <person name="Binder M."/>
            <person name="Bloem J."/>
            <person name="Labutti K."/>
            <person name="Salamov A."/>
            <person name="Andreopoulos B."/>
            <person name="Baker S.E."/>
            <person name="Barry K."/>
            <person name="Bills G."/>
            <person name="Bluhm B.H."/>
            <person name="Cannon C."/>
            <person name="Castanera R."/>
            <person name="Culley D.E."/>
            <person name="Daum C."/>
            <person name="Ezra D."/>
            <person name="Gonzalez J.B."/>
            <person name="Henrissat B."/>
            <person name="Kuo A."/>
            <person name="Liang C."/>
            <person name="Lipzen A."/>
            <person name="Lutzoni F."/>
            <person name="Magnuson J."/>
            <person name="Mondo S."/>
            <person name="Nolan M."/>
            <person name="Ohm R."/>
            <person name="Pangilinan J."/>
            <person name="Park H.-J."/>
            <person name="Ramirez L."/>
            <person name="Alfaro M."/>
            <person name="Sun H."/>
            <person name="Tritt A."/>
            <person name="Yoshinaga Y."/>
            <person name="Zwiers L.-H."/>
            <person name="Turgeon B.G."/>
            <person name="Goodwin S.B."/>
            <person name="Spatafora J.W."/>
            <person name="Crous P.W."/>
            <person name="Grigoriev I.V."/>
        </authorList>
    </citation>
    <scope>NUCLEOTIDE SEQUENCE</scope>
    <source>
        <strain evidence="9 11">CBS 781.70</strain>
    </source>
</reference>
<feature type="compositionally biased region" description="Gly residues" evidence="7">
    <location>
        <begin position="573"/>
        <end position="585"/>
    </location>
</feature>
<evidence type="ECO:0000256" key="4">
    <source>
        <dbReference type="ARBA" id="ARBA00022989"/>
    </source>
</evidence>
<evidence type="ECO:0000313" key="11">
    <source>
        <dbReference type="RefSeq" id="XP_033538315.1"/>
    </source>
</evidence>
<feature type="transmembrane region" description="Helical" evidence="8">
    <location>
        <begin position="85"/>
        <end position="110"/>
    </location>
</feature>
<feature type="region of interest" description="Disordered" evidence="7">
    <location>
        <begin position="689"/>
        <end position="741"/>
    </location>
</feature>
<feature type="compositionally biased region" description="Basic and acidic residues" evidence="7">
    <location>
        <begin position="645"/>
        <end position="657"/>
    </location>
</feature>
<keyword evidence="6" id="KW-0175">Coiled coil</keyword>
<feature type="transmembrane region" description="Helical" evidence="8">
    <location>
        <begin position="6"/>
        <end position="26"/>
    </location>
</feature>
<feature type="transmembrane region" description="Helical" evidence="8">
    <location>
        <begin position="131"/>
        <end position="151"/>
    </location>
</feature>
<feature type="compositionally biased region" description="Basic and acidic residues" evidence="7">
    <location>
        <begin position="548"/>
        <end position="572"/>
    </location>
</feature>
<feature type="compositionally biased region" description="Polar residues" evidence="7">
    <location>
        <begin position="588"/>
        <end position="597"/>
    </location>
</feature>
<keyword evidence="10" id="KW-1185">Reference proteome</keyword>
<feature type="transmembrane region" description="Helical" evidence="8">
    <location>
        <begin position="410"/>
        <end position="430"/>
    </location>
</feature>
<dbReference type="GeneID" id="54417921"/>
<feature type="compositionally biased region" description="Basic and acidic residues" evidence="7">
    <location>
        <begin position="707"/>
        <end position="717"/>
    </location>
</feature>
<dbReference type="InterPro" id="IPR006876">
    <property type="entry name" value="LMBR1-like_membr_prot"/>
</dbReference>
<protein>
    <submittedName>
        <fullName evidence="9 11">Uncharacterized protein</fullName>
    </submittedName>
</protein>
<comment type="subcellular location">
    <subcellularLocation>
        <location evidence="1">Membrane</location>
        <topology evidence="1">Multi-pass membrane protein</topology>
    </subcellularLocation>
</comment>
<evidence type="ECO:0000256" key="2">
    <source>
        <dbReference type="ARBA" id="ARBA00010487"/>
    </source>
</evidence>
<evidence type="ECO:0000313" key="9">
    <source>
        <dbReference type="EMBL" id="KAF1816684.1"/>
    </source>
</evidence>
<dbReference type="PANTHER" id="PTHR21355">
    <property type="entry name" value="G-PROTEIN COUPLED RECEPTOR-ASSOCIATED PROTEIN LMBRD2"/>
    <property type="match status" value="1"/>
</dbReference>
<evidence type="ECO:0000256" key="1">
    <source>
        <dbReference type="ARBA" id="ARBA00004141"/>
    </source>
</evidence>
<feature type="coiled-coil region" evidence="6">
    <location>
        <begin position="215"/>
        <end position="242"/>
    </location>
</feature>
<evidence type="ECO:0000313" key="10">
    <source>
        <dbReference type="Proteomes" id="UP000504638"/>
    </source>
</evidence>
<dbReference type="InterPro" id="IPR051584">
    <property type="entry name" value="GPCR-associated_LMBR1"/>
</dbReference>
<comment type="similarity">
    <text evidence="2">Belongs to the LIMR family.</text>
</comment>
<gene>
    <name evidence="9 11" type="ORF">P152DRAFT_428976</name>
</gene>
<dbReference type="OrthoDB" id="203099at2759"/>
<proteinExistence type="inferred from homology"/>
<dbReference type="RefSeq" id="XP_033538315.1">
    <property type="nucleotide sequence ID" value="XM_033677351.1"/>
</dbReference>
<organism evidence="9">
    <name type="scientific">Eremomyces bilateralis CBS 781.70</name>
    <dbReference type="NCBI Taxonomy" id="1392243"/>
    <lineage>
        <taxon>Eukaryota</taxon>
        <taxon>Fungi</taxon>
        <taxon>Dikarya</taxon>
        <taxon>Ascomycota</taxon>
        <taxon>Pezizomycotina</taxon>
        <taxon>Dothideomycetes</taxon>
        <taxon>Dothideomycetes incertae sedis</taxon>
        <taxon>Eremomycetales</taxon>
        <taxon>Eremomycetaceae</taxon>
        <taxon>Eremomyces</taxon>
    </lineage>
</organism>
<feature type="transmembrane region" description="Helical" evidence="8">
    <location>
        <begin position="359"/>
        <end position="384"/>
    </location>
</feature>
<name>A0A6G1GF81_9PEZI</name>
<evidence type="ECO:0000256" key="8">
    <source>
        <dbReference type="SAM" id="Phobius"/>
    </source>
</evidence>
<dbReference type="EMBL" id="ML975150">
    <property type="protein sequence ID" value="KAF1816684.1"/>
    <property type="molecule type" value="Genomic_DNA"/>
</dbReference>
<evidence type="ECO:0000256" key="3">
    <source>
        <dbReference type="ARBA" id="ARBA00022692"/>
    </source>
</evidence>
<dbReference type="PANTHER" id="PTHR21355:SF0">
    <property type="entry name" value="G-PROTEIN COUPLED RECEPTOR-ASSOCIATED PROTEIN LMBRD2"/>
    <property type="match status" value="1"/>
</dbReference>
<reference evidence="11" key="3">
    <citation type="submission" date="2025-04" db="UniProtKB">
        <authorList>
            <consortium name="RefSeq"/>
        </authorList>
    </citation>
    <scope>IDENTIFICATION</scope>
    <source>
        <strain evidence="11">CBS 781.70</strain>
    </source>
</reference>
<evidence type="ECO:0000256" key="5">
    <source>
        <dbReference type="ARBA" id="ARBA00023136"/>
    </source>
</evidence>
<dbReference type="GO" id="GO:0016020">
    <property type="term" value="C:membrane"/>
    <property type="evidence" value="ECO:0007669"/>
    <property type="project" value="UniProtKB-SubCell"/>
</dbReference>
<feature type="transmembrane region" description="Helical" evidence="8">
    <location>
        <begin position="504"/>
        <end position="525"/>
    </location>
</feature>
<feature type="compositionally biased region" description="Basic and acidic residues" evidence="7">
    <location>
        <begin position="605"/>
        <end position="615"/>
    </location>
</feature>
<reference evidence="11" key="2">
    <citation type="submission" date="2020-04" db="EMBL/GenBank/DDBJ databases">
        <authorList>
            <consortium name="NCBI Genome Project"/>
        </authorList>
    </citation>
    <scope>NUCLEOTIDE SEQUENCE</scope>
    <source>
        <strain evidence="11">CBS 781.70</strain>
    </source>
</reference>
<accession>A0A6G1GF81</accession>
<dbReference type="AlphaFoldDB" id="A0A6G1GF81"/>
<dbReference type="Proteomes" id="UP000504638">
    <property type="component" value="Unplaced"/>
</dbReference>
<evidence type="ECO:0000256" key="7">
    <source>
        <dbReference type="SAM" id="MobiDB-lite"/>
    </source>
</evidence>
<feature type="compositionally biased region" description="Gly residues" evidence="7">
    <location>
        <begin position="729"/>
        <end position="741"/>
    </location>
</feature>